<feature type="compositionally biased region" description="Basic and acidic residues" evidence="1">
    <location>
        <begin position="94"/>
        <end position="107"/>
    </location>
</feature>
<feature type="region of interest" description="Disordered" evidence="1">
    <location>
        <begin position="72"/>
        <end position="107"/>
    </location>
</feature>
<proteinExistence type="predicted"/>
<protein>
    <submittedName>
        <fullName evidence="2">Uncharacterized protein</fullName>
    </submittedName>
</protein>
<comment type="caution">
    <text evidence="2">The sequence shown here is derived from an EMBL/GenBank/DDBJ whole genome shotgun (WGS) entry which is preliminary data.</text>
</comment>
<evidence type="ECO:0000313" key="3">
    <source>
        <dbReference type="Proteomes" id="UP000824120"/>
    </source>
</evidence>
<dbReference type="AlphaFoldDB" id="A0A9J5YFG5"/>
<keyword evidence="3" id="KW-1185">Reference proteome</keyword>
<dbReference type="EMBL" id="JACXVP010000006">
    <property type="protein sequence ID" value="KAG5598559.1"/>
    <property type="molecule type" value="Genomic_DNA"/>
</dbReference>
<name>A0A9J5YFG5_SOLCO</name>
<gene>
    <name evidence="2" type="ORF">H5410_029929</name>
</gene>
<organism evidence="2 3">
    <name type="scientific">Solanum commersonii</name>
    <name type="common">Commerson's wild potato</name>
    <name type="synonym">Commerson's nightshade</name>
    <dbReference type="NCBI Taxonomy" id="4109"/>
    <lineage>
        <taxon>Eukaryota</taxon>
        <taxon>Viridiplantae</taxon>
        <taxon>Streptophyta</taxon>
        <taxon>Embryophyta</taxon>
        <taxon>Tracheophyta</taxon>
        <taxon>Spermatophyta</taxon>
        <taxon>Magnoliopsida</taxon>
        <taxon>eudicotyledons</taxon>
        <taxon>Gunneridae</taxon>
        <taxon>Pentapetalae</taxon>
        <taxon>asterids</taxon>
        <taxon>lamiids</taxon>
        <taxon>Solanales</taxon>
        <taxon>Solanaceae</taxon>
        <taxon>Solanoideae</taxon>
        <taxon>Solaneae</taxon>
        <taxon>Solanum</taxon>
    </lineage>
</organism>
<evidence type="ECO:0000256" key="1">
    <source>
        <dbReference type="SAM" id="MobiDB-lite"/>
    </source>
</evidence>
<reference evidence="2 3" key="1">
    <citation type="submission" date="2020-09" db="EMBL/GenBank/DDBJ databases">
        <title>De no assembly of potato wild relative species, Solanum commersonii.</title>
        <authorList>
            <person name="Cho K."/>
        </authorList>
    </citation>
    <scope>NUCLEOTIDE SEQUENCE [LARGE SCALE GENOMIC DNA]</scope>
    <source>
        <strain evidence="2">LZ3.2</strain>
        <tissue evidence="2">Leaf</tissue>
    </source>
</reference>
<dbReference type="Proteomes" id="UP000824120">
    <property type="component" value="Chromosome 6"/>
</dbReference>
<accession>A0A9J5YFG5</accession>
<sequence length="107" mass="12167">MIAIFAGETGDWWSFAVARWPELLVTLALLLRRGISGGCSLIGGRLPELLPALARWYRLLLLSPVKFVVGGERKKRREGEEKRGPPWSVASHRKWTENEREEEAGQR</sequence>
<evidence type="ECO:0000313" key="2">
    <source>
        <dbReference type="EMBL" id="KAG5598559.1"/>
    </source>
</evidence>